<sequence length="107" mass="12113">MRWWTEPADCWPVTADHWDFVWALGGPDLHDPRSPGCPLQLTAVGSQPARGATVRQLSGPTSGPGPKRFWRFWCWPCRGMEKVVECPQYLEVAYEGTHTEDPDTGRM</sequence>
<protein>
    <submittedName>
        <fullName evidence="1">Uncharacterized protein</fullName>
    </submittedName>
</protein>
<dbReference type="EMBL" id="JANPWB010000002">
    <property type="protein sequence ID" value="KAJ1206585.1"/>
    <property type="molecule type" value="Genomic_DNA"/>
</dbReference>
<dbReference type="Proteomes" id="UP001066276">
    <property type="component" value="Chromosome 1_2"/>
</dbReference>
<keyword evidence="2" id="KW-1185">Reference proteome</keyword>
<reference evidence="1" key="1">
    <citation type="journal article" date="2022" name="bioRxiv">
        <title>Sequencing and chromosome-scale assembly of the giantPleurodeles waltlgenome.</title>
        <authorList>
            <person name="Brown T."/>
            <person name="Elewa A."/>
            <person name="Iarovenko S."/>
            <person name="Subramanian E."/>
            <person name="Araus A.J."/>
            <person name="Petzold A."/>
            <person name="Susuki M."/>
            <person name="Suzuki K.-i.T."/>
            <person name="Hayashi T."/>
            <person name="Toyoda A."/>
            <person name="Oliveira C."/>
            <person name="Osipova E."/>
            <person name="Leigh N.D."/>
            <person name="Simon A."/>
            <person name="Yun M.H."/>
        </authorList>
    </citation>
    <scope>NUCLEOTIDE SEQUENCE</scope>
    <source>
        <strain evidence="1">20211129_DDA</strain>
        <tissue evidence="1">Liver</tissue>
    </source>
</reference>
<evidence type="ECO:0000313" key="1">
    <source>
        <dbReference type="EMBL" id="KAJ1206585.1"/>
    </source>
</evidence>
<organism evidence="1 2">
    <name type="scientific">Pleurodeles waltl</name>
    <name type="common">Iberian ribbed newt</name>
    <dbReference type="NCBI Taxonomy" id="8319"/>
    <lineage>
        <taxon>Eukaryota</taxon>
        <taxon>Metazoa</taxon>
        <taxon>Chordata</taxon>
        <taxon>Craniata</taxon>
        <taxon>Vertebrata</taxon>
        <taxon>Euteleostomi</taxon>
        <taxon>Amphibia</taxon>
        <taxon>Batrachia</taxon>
        <taxon>Caudata</taxon>
        <taxon>Salamandroidea</taxon>
        <taxon>Salamandridae</taxon>
        <taxon>Pleurodelinae</taxon>
        <taxon>Pleurodeles</taxon>
    </lineage>
</organism>
<accession>A0AAV7VXZ3</accession>
<dbReference type="AlphaFoldDB" id="A0AAV7VXZ3"/>
<comment type="caution">
    <text evidence="1">The sequence shown here is derived from an EMBL/GenBank/DDBJ whole genome shotgun (WGS) entry which is preliminary data.</text>
</comment>
<proteinExistence type="predicted"/>
<gene>
    <name evidence="1" type="ORF">NDU88_001988</name>
</gene>
<evidence type="ECO:0000313" key="2">
    <source>
        <dbReference type="Proteomes" id="UP001066276"/>
    </source>
</evidence>
<name>A0AAV7VXZ3_PLEWA</name>